<feature type="region of interest" description="Disordered" evidence="1">
    <location>
        <begin position="23"/>
        <end position="75"/>
    </location>
</feature>
<name>A0A2K6FH83_PROCO</name>
<dbReference type="OMA" id="KEGCKLC"/>
<dbReference type="PANTHER" id="PTHR14389:SF14">
    <property type="entry name" value="SERINE PROTEASE FAM111A"/>
    <property type="match status" value="1"/>
</dbReference>
<accession>A0A2K6FH83</accession>
<dbReference type="Proteomes" id="UP000233160">
    <property type="component" value="Unassembled WGS sequence"/>
</dbReference>
<dbReference type="GO" id="GO:0005654">
    <property type="term" value="C:nucleoplasm"/>
    <property type="evidence" value="ECO:0007669"/>
    <property type="project" value="Ensembl"/>
</dbReference>
<dbReference type="GO" id="GO:0000785">
    <property type="term" value="C:chromatin"/>
    <property type="evidence" value="ECO:0007669"/>
    <property type="project" value="Ensembl"/>
</dbReference>
<dbReference type="GO" id="GO:0106300">
    <property type="term" value="P:protein-DNA covalent cross-linking repair"/>
    <property type="evidence" value="ECO:0007669"/>
    <property type="project" value="Ensembl"/>
</dbReference>
<dbReference type="InterPro" id="IPR043504">
    <property type="entry name" value="Peptidase_S1_PA_chymotrypsin"/>
</dbReference>
<dbReference type="SUPFAM" id="SSF50494">
    <property type="entry name" value="Trypsin-like serine proteases"/>
    <property type="match status" value="1"/>
</dbReference>
<dbReference type="AlphaFoldDB" id="A0A2K6FH83"/>
<evidence type="ECO:0000313" key="3">
    <source>
        <dbReference type="Proteomes" id="UP000233160"/>
    </source>
</evidence>
<evidence type="ECO:0000313" key="2">
    <source>
        <dbReference type="Ensembl" id="ENSPCOP00000013338.1"/>
    </source>
</evidence>
<dbReference type="STRING" id="379532.ENSPCOP00000013338"/>
<dbReference type="Pfam" id="PF13365">
    <property type="entry name" value="Trypsin_2"/>
    <property type="match status" value="1"/>
</dbReference>
<dbReference type="GeneTree" id="ENSGT00390000005182"/>
<dbReference type="InterPro" id="IPR009003">
    <property type="entry name" value="Peptidase_S1_PA"/>
</dbReference>
<reference evidence="2" key="2">
    <citation type="submission" date="2025-09" db="UniProtKB">
        <authorList>
            <consortium name="Ensembl"/>
        </authorList>
    </citation>
    <scope>IDENTIFICATION</scope>
</reference>
<dbReference type="GO" id="GO:0016540">
    <property type="term" value="P:protein autoprocessing"/>
    <property type="evidence" value="ECO:0007669"/>
    <property type="project" value="Ensembl"/>
</dbReference>
<dbReference type="GO" id="GO:0031297">
    <property type="term" value="P:replication fork processing"/>
    <property type="evidence" value="ECO:0007669"/>
    <property type="project" value="Ensembl"/>
</dbReference>
<organism evidence="2 3">
    <name type="scientific">Propithecus coquereli</name>
    <name type="common">Coquerel's sifaka</name>
    <name type="synonym">Propithecus verreauxi coquereli</name>
    <dbReference type="NCBI Taxonomy" id="379532"/>
    <lineage>
        <taxon>Eukaryota</taxon>
        <taxon>Metazoa</taxon>
        <taxon>Chordata</taxon>
        <taxon>Craniata</taxon>
        <taxon>Vertebrata</taxon>
        <taxon>Euteleostomi</taxon>
        <taxon>Mammalia</taxon>
        <taxon>Eutheria</taxon>
        <taxon>Euarchontoglires</taxon>
        <taxon>Primates</taxon>
        <taxon>Strepsirrhini</taxon>
        <taxon>Lemuriformes</taxon>
        <taxon>Indriidae</taxon>
        <taxon>Propithecus</taxon>
    </lineage>
</organism>
<gene>
    <name evidence="2" type="primary">FAM111A</name>
</gene>
<dbReference type="Gene3D" id="2.40.10.10">
    <property type="entry name" value="Trypsin-like serine proteases"/>
    <property type="match status" value="2"/>
</dbReference>
<dbReference type="GO" id="GO:0005737">
    <property type="term" value="C:cytoplasm"/>
    <property type="evidence" value="ECO:0007669"/>
    <property type="project" value="Ensembl"/>
</dbReference>
<reference evidence="2" key="1">
    <citation type="submission" date="2025-08" db="UniProtKB">
        <authorList>
            <consortium name="Ensembl"/>
        </authorList>
    </citation>
    <scope>IDENTIFICATION</scope>
</reference>
<dbReference type="GO" id="GO:0045071">
    <property type="term" value="P:negative regulation of viral genome replication"/>
    <property type="evidence" value="ECO:0007669"/>
    <property type="project" value="Ensembl"/>
</dbReference>
<evidence type="ECO:0000256" key="1">
    <source>
        <dbReference type="SAM" id="MobiDB-lite"/>
    </source>
</evidence>
<dbReference type="Ensembl" id="ENSPCOT00000023941.1">
    <property type="protein sequence ID" value="ENSPCOP00000013338.1"/>
    <property type="gene ID" value="ENSPCOG00000018276.1"/>
</dbReference>
<protein>
    <submittedName>
        <fullName evidence="2">FAM111 trypsin like peptidase A</fullName>
    </submittedName>
</protein>
<dbReference type="GO" id="GO:0001650">
    <property type="term" value="C:fibrillar center"/>
    <property type="evidence" value="ECO:0007669"/>
    <property type="project" value="Ensembl"/>
</dbReference>
<keyword evidence="3" id="KW-1185">Reference proteome</keyword>
<dbReference type="PANTHER" id="PTHR14389">
    <property type="entry name" value="SI:CH1073-475A24.1"/>
    <property type="match status" value="1"/>
</dbReference>
<proteinExistence type="predicted"/>
<dbReference type="GO" id="GO:0003697">
    <property type="term" value="F:single-stranded DNA binding"/>
    <property type="evidence" value="ECO:0007669"/>
    <property type="project" value="Ensembl"/>
</dbReference>
<sequence>MSSKKRRSETRFDAKCNKKIDHYFPQVPKEQESNCSTSPMKMKSKGGPRDITNTKAQRFRSPKKNPEDQTMPPNKTINVTLDINQRKNKKMKYTLIGSEKDCLYMALNTLEAVREETETHQGREMLVCGKEGIEGFINLGMPLSCFPKSCQVVITFAQSKNNQKESNQLFGRRDEVSSTECVKFYIHAIGAGKYKKKIVKCGQLHKEGYKLCIYAFKGETIKDALCKDGRFLSCLETDDWKLIENLDTILESTQPVDELEGKLFQVKVMKRMDPRAAAAENSESAERNTSVFREYIADQYPCLKKESEKIRENFKEKMKKRKGKTSLFKLHKTSFGKVTKNSTPMKIVELLGHLGKSVGYIFWDNNGIMGSATCFVFKGLFILTCRHVINDIVGEGIEPSKWAAIIGQCVRVTFGYMESSEKEKNCFFVEPWFEISDKTLDYAVLKLKENGQEVPAGLHHGVTPVPLSGLIHIVGHPYGKEKHHDACAVISQDQREEKCQQHIQARKAEGVQHIHMFTQRSFKKIADNADVITYDTSFYFGASGSPVFDSKGSLVAVHTAGFAYTYEKGISSVIEFGSLMASILLDIKQRYKPWYEKVFMSQTDVEMMSDEDL</sequence>